<name>A0A161HPQ7_9CUCU</name>
<feature type="transmembrane region" description="Helical" evidence="5">
    <location>
        <begin position="411"/>
        <end position="433"/>
    </location>
</feature>
<keyword evidence="3 5" id="KW-1133">Transmembrane helix</keyword>
<dbReference type="InterPro" id="IPR000832">
    <property type="entry name" value="GPCR_2_secretin-like"/>
</dbReference>
<evidence type="ECO:0000256" key="5">
    <source>
        <dbReference type="SAM" id="Phobius"/>
    </source>
</evidence>
<dbReference type="InterPro" id="IPR052808">
    <property type="entry name" value="GPCR_Mth-like"/>
</dbReference>
<dbReference type="PROSITE" id="PS50261">
    <property type="entry name" value="G_PROTEIN_RECEP_F2_4"/>
    <property type="match status" value="1"/>
</dbReference>
<keyword evidence="6" id="KW-0732">Signal</keyword>
<evidence type="ECO:0000256" key="4">
    <source>
        <dbReference type="ARBA" id="ARBA00023136"/>
    </source>
</evidence>
<dbReference type="EMBL" id="KU363816">
    <property type="protein sequence ID" value="ANB32481.1"/>
    <property type="molecule type" value="mRNA"/>
</dbReference>
<keyword evidence="2 5" id="KW-0812">Transmembrane</keyword>
<comment type="subcellular location">
    <subcellularLocation>
        <location evidence="1">Membrane</location>
        <topology evidence="1">Multi-pass membrane protein</topology>
    </subcellularLocation>
</comment>
<dbReference type="GO" id="GO:0007166">
    <property type="term" value="P:cell surface receptor signaling pathway"/>
    <property type="evidence" value="ECO:0007669"/>
    <property type="project" value="InterPro"/>
</dbReference>
<feature type="chain" id="PRO_5007822718" evidence="6">
    <location>
        <begin position="24"/>
        <end position="475"/>
    </location>
</feature>
<feature type="transmembrane region" description="Helical" evidence="5">
    <location>
        <begin position="194"/>
        <end position="212"/>
    </location>
</feature>
<organism evidence="8">
    <name type="scientific">Dastarcus helophoroides</name>
    <dbReference type="NCBI Taxonomy" id="1169899"/>
    <lineage>
        <taxon>Eukaryota</taxon>
        <taxon>Metazoa</taxon>
        <taxon>Ecdysozoa</taxon>
        <taxon>Arthropoda</taxon>
        <taxon>Hexapoda</taxon>
        <taxon>Insecta</taxon>
        <taxon>Pterygota</taxon>
        <taxon>Neoptera</taxon>
        <taxon>Endopterygota</taxon>
        <taxon>Coleoptera</taxon>
        <taxon>Polyphaga</taxon>
        <taxon>Cucujiformia</taxon>
        <taxon>Coccinelloidea</taxon>
        <taxon>Bothrideridae</taxon>
        <taxon>Dastarcus</taxon>
    </lineage>
</organism>
<dbReference type="Gene3D" id="1.20.1070.10">
    <property type="entry name" value="Rhodopsin 7-helix transmembrane proteins"/>
    <property type="match status" value="1"/>
</dbReference>
<evidence type="ECO:0000313" key="8">
    <source>
        <dbReference type="EMBL" id="ANB32481.1"/>
    </source>
</evidence>
<evidence type="ECO:0000256" key="3">
    <source>
        <dbReference type="ARBA" id="ARBA00022989"/>
    </source>
</evidence>
<dbReference type="PANTHER" id="PTHR46953">
    <property type="entry name" value="G-PROTEIN COUPLED RECEPTOR MTH-LIKE 1-RELATED"/>
    <property type="match status" value="1"/>
</dbReference>
<dbReference type="InterPro" id="IPR017981">
    <property type="entry name" value="GPCR_2-like_7TM"/>
</dbReference>
<feature type="transmembrane region" description="Helical" evidence="5">
    <location>
        <begin position="341"/>
        <end position="365"/>
    </location>
</feature>
<evidence type="ECO:0000256" key="2">
    <source>
        <dbReference type="ARBA" id="ARBA00022692"/>
    </source>
</evidence>
<sequence length="475" mass="54434">MGTATPVTLTLILILLTRQNALGNVVSPRAWGEVAFGVKVNKCCEENQINVGDSCTSSRNLNETKWMPIFTDERGKSNIAVNYTFVTGLPDCGSRQIWPIYHYVGSTDKLTLLPNGVLRHYFDLHDIAAFEDEDESVMETDGQVKQYHDYHPSQYCMDKRIEDFTSEFAMVCGPEHPTDWTATEYLMRNVVSPITHGLTILCLLIIAIIYFIMPTLRDLSGNIVTTLCLCIILSQIADLIRLLTVFTSHISLLITETICYVSLLGAFFWLNCLGYYIWKTFRSRNVFLRITDGKKYCYYSAYAWSCTIVLGVLAVFAHFTMDYEDFSKTRRVDEREEIGSLGMIIFFVPIAFTVLADVFFFATTLKTINRMQQDGRIHHKLRHSFRMFLLLLLIMTVTWLFFLSSFSKYDGLVNCYIIVNAFQGPLILYVCVFNQKHVPYLLRKTCCYANCVCPCCRPEPEVEWGDEMTAMNSVL</sequence>
<dbReference type="GO" id="GO:0016020">
    <property type="term" value="C:membrane"/>
    <property type="evidence" value="ECO:0007669"/>
    <property type="project" value="UniProtKB-SubCell"/>
</dbReference>
<keyword evidence="4 5" id="KW-0472">Membrane</keyword>
<feature type="transmembrane region" description="Helical" evidence="5">
    <location>
        <begin position="385"/>
        <end position="405"/>
    </location>
</feature>
<evidence type="ECO:0000259" key="7">
    <source>
        <dbReference type="PROSITE" id="PS50261"/>
    </source>
</evidence>
<feature type="transmembrane region" description="Helical" evidence="5">
    <location>
        <begin position="299"/>
        <end position="321"/>
    </location>
</feature>
<proteinExistence type="evidence at transcript level"/>
<feature type="transmembrane region" description="Helical" evidence="5">
    <location>
        <begin position="257"/>
        <end position="278"/>
    </location>
</feature>
<accession>A0A161HPQ7</accession>
<dbReference type="Pfam" id="PF00002">
    <property type="entry name" value="7tm_2"/>
    <property type="match status" value="1"/>
</dbReference>
<dbReference type="PANTHER" id="PTHR46953:SF2">
    <property type="entry name" value="G-PROTEIN COUPLED RECEPTOR MTH-LIKE 5-RELATED"/>
    <property type="match status" value="1"/>
</dbReference>
<feature type="signal peptide" evidence="6">
    <location>
        <begin position="1"/>
        <end position="23"/>
    </location>
</feature>
<dbReference type="CDD" id="cd15039">
    <property type="entry name" value="7tmB3_Methuselah-like"/>
    <property type="match status" value="1"/>
</dbReference>
<evidence type="ECO:0000256" key="1">
    <source>
        <dbReference type="ARBA" id="ARBA00004141"/>
    </source>
</evidence>
<reference evidence="8" key="1">
    <citation type="submission" date="2015-12" db="EMBL/GenBank/DDBJ databases">
        <title>Identification, characterization and expression of methuselah-like genes in Dastarcus helophoroides (Coleoptera: Bothrideridae).</title>
        <authorList>
            <person name="Li M."/>
            <person name="Wang H."/>
            <person name="Hao C."/>
        </authorList>
    </citation>
    <scope>NUCLEOTIDE SEQUENCE</scope>
</reference>
<protein>
    <submittedName>
        <fullName evidence="8">G-protein coupled receptor Mth-like 5-1 protein</fullName>
    </submittedName>
</protein>
<feature type="domain" description="G-protein coupled receptors family 2 profile 2" evidence="7">
    <location>
        <begin position="188"/>
        <end position="435"/>
    </location>
</feature>
<evidence type="ECO:0000256" key="6">
    <source>
        <dbReference type="SAM" id="SignalP"/>
    </source>
</evidence>
<dbReference type="AlphaFoldDB" id="A0A161HPQ7"/>
<feature type="transmembrane region" description="Helical" evidence="5">
    <location>
        <begin position="219"/>
        <end position="237"/>
    </location>
</feature>
<keyword evidence="8" id="KW-0675">Receptor</keyword>
<dbReference type="GO" id="GO:0004930">
    <property type="term" value="F:G protein-coupled receptor activity"/>
    <property type="evidence" value="ECO:0007669"/>
    <property type="project" value="InterPro"/>
</dbReference>